<protein>
    <submittedName>
        <fullName evidence="8">Radical SAM protein</fullName>
    </submittedName>
    <submittedName>
        <fullName evidence="7">Radical SAM superfamily enzyme YgiQ (UPF0313 family)</fullName>
    </submittedName>
</protein>
<dbReference type="Pfam" id="PF04055">
    <property type="entry name" value="Radical_SAM"/>
    <property type="match status" value="1"/>
</dbReference>
<dbReference type="Proteomes" id="UP000563601">
    <property type="component" value="Unassembled WGS sequence"/>
</dbReference>
<dbReference type="GO" id="GO:0003824">
    <property type="term" value="F:catalytic activity"/>
    <property type="evidence" value="ECO:0007669"/>
    <property type="project" value="InterPro"/>
</dbReference>
<dbReference type="PROSITE" id="PS51918">
    <property type="entry name" value="RADICAL_SAM"/>
    <property type="match status" value="1"/>
</dbReference>
<dbReference type="AlphaFoldDB" id="A0A6P1T8F9"/>
<evidence type="ECO:0000313" key="7">
    <source>
        <dbReference type="EMBL" id="MBB5211216.1"/>
    </source>
</evidence>
<dbReference type="InterPro" id="IPR023404">
    <property type="entry name" value="rSAM_horseshoe"/>
</dbReference>
<gene>
    <name evidence="8" type="ORF">GTQ55_02695</name>
    <name evidence="7" type="ORF">HNQ53_001434</name>
</gene>
<name>A0A6P1T8F9_9GAMM</name>
<dbReference type="PANTHER" id="PTHR43409">
    <property type="entry name" value="ANAEROBIC MAGNESIUM-PROTOPORPHYRIN IX MONOMETHYL ESTER CYCLASE-RELATED"/>
    <property type="match status" value="1"/>
</dbReference>
<dbReference type="OrthoDB" id="9801424at2"/>
<dbReference type="SFLD" id="SFLDG01082">
    <property type="entry name" value="B12-binding_domain_containing"/>
    <property type="match status" value="1"/>
</dbReference>
<dbReference type="SUPFAM" id="SSF102114">
    <property type="entry name" value="Radical SAM enzymes"/>
    <property type="match status" value="1"/>
</dbReference>
<dbReference type="PANTHER" id="PTHR43409:SF7">
    <property type="entry name" value="BLL1977 PROTEIN"/>
    <property type="match status" value="1"/>
</dbReference>
<evidence type="ECO:0000256" key="2">
    <source>
        <dbReference type="ARBA" id="ARBA00022691"/>
    </source>
</evidence>
<evidence type="ECO:0000256" key="4">
    <source>
        <dbReference type="ARBA" id="ARBA00023004"/>
    </source>
</evidence>
<sequence length="490" mass="55513">MKVALVDLNNFSRYPTLSIGYFVAILREKGVDVEVCSPLNFGVHGYPRTVRQSYWQRFSEFLNYYMAVSNSGLINALRNKLKSWFRPGGNRDREIITQAVENLVEKGPNVLLISAYTMYREVCGQIADICREKDIPLVVGGSGFYSSEMCAEWLSLPGVTALYSGEPEMHLSDLVCALASGDAIEQIPGVITRSGSFEPAKPLIELDRVPFPDFSDFPWKNYPNRIVPIMTGRGCEWGHCTFCSDVKTTSGRTYRSRVLEKVLSEIGLQQQRYDSDLFVFLDLKLNSNLELWKGLPGGLQRLSKPIKWTASVHVDSREENGLSYRELKRAADSGLVRMTCGLESASRSVLSHMAKGVKLDRMSDFIRNAHKAGISVRITCMIGYPNETADDVHKTAKFLRDHREYIERVTYNRFANMPATPIEKKLRESRQEYPHIKLQELDTYNGVVPYENKRMNTPSFLKAAYHLISEVNAINRKPLLEKAVAFEGAF</sequence>
<dbReference type="Proteomes" id="UP000464675">
    <property type="component" value="Chromosome"/>
</dbReference>
<dbReference type="RefSeq" id="WP_161857351.1">
    <property type="nucleotide sequence ID" value="NZ_CP047491.1"/>
</dbReference>
<dbReference type="SMART" id="SM00729">
    <property type="entry name" value="Elp3"/>
    <property type="match status" value="1"/>
</dbReference>
<accession>A0A6P1T8F9</accession>
<keyword evidence="9" id="KW-1185">Reference proteome</keyword>
<reference evidence="7 10" key="2">
    <citation type="submission" date="2020-08" db="EMBL/GenBank/DDBJ databases">
        <title>Genomic Encyclopedia of Type Strains, Phase IV (KMG-IV): sequencing the most valuable type-strain genomes for metagenomic binning, comparative biology and taxonomic classification.</title>
        <authorList>
            <person name="Goeker M."/>
        </authorList>
    </citation>
    <scope>NUCLEOTIDE SEQUENCE [LARGE SCALE GENOMIC DNA]</scope>
    <source>
        <strain evidence="7 10">DSM 11525</strain>
    </source>
</reference>
<evidence type="ECO:0000259" key="6">
    <source>
        <dbReference type="PROSITE" id="PS51918"/>
    </source>
</evidence>
<comment type="cofactor">
    <cofactor evidence="1">
        <name>[4Fe-4S] cluster</name>
        <dbReference type="ChEBI" id="CHEBI:49883"/>
    </cofactor>
</comment>
<organism evidence="7 10">
    <name type="scientific">Microbulbifer hydrolyticus</name>
    <dbReference type="NCBI Taxonomy" id="48074"/>
    <lineage>
        <taxon>Bacteria</taxon>
        <taxon>Pseudomonadati</taxon>
        <taxon>Pseudomonadota</taxon>
        <taxon>Gammaproteobacteria</taxon>
        <taxon>Cellvibrionales</taxon>
        <taxon>Microbulbiferaceae</taxon>
        <taxon>Microbulbifer</taxon>
    </lineage>
</organism>
<evidence type="ECO:0000256" key="3">
    <source>
        <dbReference type="ARBA" id="ARBA00022723"/>
    </source>
</evidence>
<evidence type="ECO:0000313" key="8">
    <source>
        <dbReference type="EMBL" id="QHQ38015.1"/>
    </source>
</evidence>
<dbReference type="Gene3D" id="3.80.30.20">
    <property type="entry name" value="tm_1862 like domain"/>
    <property type="match status" value="1"/>
</dbReference>
<dbReference type="InterPro" id="IPR051198">
    <property type="entry name" value="BchE-like"/>
</dbReference>
<dbReference type="InterPro" id="IPR006638">
    <property type="entry name" value="Elp3/MiaA/NifB-like_rSAM"/>
</dbReference>
<dbReference type="SFLD" id="SFLDS00029">
    <property type="entry name" value="Radical_SAM"/>
    <property type="match status" value="1"/>
</dbReference>
<dbReference type="EMBL" id="JACHHR010000002">
    <property type="protein sequence ID" value="MBB5211216.1"/>
    <property type="molecule type" value="Genomic_DNA"/>
</dbReference>
<dbReference type="GO" id="GO:0051536">
    <property type="term" value="F:iron-sulfur cluster binding"/>
    <property type="evidence" value="ECO:0007669"/>
    <property type="project" value="UniProtKB-KW"/>
</dbReference>
<proteinExistence type="predicted"/>
<evidence type="ECO:0000313" key="10">
    <source>
        <dbReference type="Proteomes" id="UP000563601"/>
    </source>
</evidence>
<keyword evidence="4" id="KW-0408">Iron</keyword>
<dbReference type="InterPro" id="IPR058240">
    <property type="entry name" value="rSAM_sf"/>
</dbReference>
<keyword evidence="5" id="KW-0411">Iron-sulfur</keyword>
<dbReference type="InterPro" id="IPR007197">
    <property type="entry name" value="rSAM"/>
</dbReference>
<reference evidence="8 9" key="1">
    <citation type="submission" date="2020-01" db="EMBL/GenBank/DDBJ databases">
        <title>The possibility of degradation of plastic by Microbulbifer hydrolyticus IRE-31.</title>
        <authorList>
            <person name="Liu L."/>
        </authorList>
    </citation>
    <scope>NUCLEOTIDE SEQUENCE [LARGE SCALE GENOMIC DNA]</scope>
    <source>
        <strain evidence="8 9">IRE-31</strain>
    </source>
</reference>
<dbReference type="EMBL" id="CP047491">
    <property type="protein sequence ID" value="QHQ38015.1"/>
    <property type="molecule type" value="Genomic_DNA"/>
</dbReference>
<feature type="domain" description="Radical SAM core" evidence="6">
    <location>
        <begin position="219"/>
        <end position="451"/>
    </location>
</feature>
<evidence type="ECO:0000313" key="9">
    <source>
        <dbReference type="Proteomes" id="UP000464675"/>
    </source>
</evidence>
<dbReference type="GO" id="GO:0005829">
    <property type="term" value="C:cytosol"/>
    <property type="evidence" value="ECO:0007669"/>
    <property type="project" value="TreeGrafter"/>
</dbReference>
<keyword evidence="2" id="KW-0949">S-adenosyl-L-methionine</keyword>
<dbReference type="GO" id="GO:0046872">
    <property type="term" value="F:metal ion binding"/>
    <property type="evidence" value="ECO:0007669"/>
    <property type="project" value="UniProtKB-KW"/>
</dbReference>
<evidence type="ECO:0000256" key="5">
    <source>
        <dbReference type="ARBA" id="ARBA00023014"/>
    </source>
</evidence>
<evidence type="ECO:0000256" key="1">
    <source>
        <dbReference type="ARBA" id="ARBA00001966"/>
    </source>
</evidence>
<keyword evidence="3" id="KW-0479">Metal-binding</keyword>